<feature type="transmembrane region" description="Helical" evidence="1">
    <location>
        <begin position="183"/>
        <end position="203"/>
    </location>
</feature>
<dbReference type="PANTHER" id="PTHR34821">
    <property type="entry name" value="INNER MEMBRANE PROTEIN YDCZ"/>
    <property type="match status" value="1"/>
</dbReference>
<keyword evidence="1" id="KW-0472">Membrane</keyword>
<keyword evidence="1" id="KW-0812">Transmembrane</keyword>
<dbReference type="Pfam" id="PF04657">
    <property type="entry name" value="DMT_YdcZ"/>
    <property type="match status" value="2"/>
</dbReference>
<feature type="transmembrane region" description="Helical" evidence="1">
    <location>
        <begin position="115"/>
        <end position="133"/>
    </location>
</feature>
<feature type="transmembrane region" description="Helical" evidence="1">
    <location>
        <begin position="250"/>
        <end position="270"/>
    </location>
</feature>
<evidence type="ECO:0000256" key="1">
    <source>
        <dbReference type="SAM" id="Phobius"/>
    </source>
</evidence>
<evidence type="ECO:0000313" key="2">
    <source>
        <dbReference type="EMBL" id="GAA3279092.1"/>
    </source>
</evidence>
<feature type="transmembrane region" description="Helical" evidence="1">
    <location>
        <begin position="277"/>
        <end position="297"/>
    </location>
</feature>
<gene>
    <name evidence="2" type="ORF">GCM10020260_01880</name>
</gene>
<dbReference type="PANTHER" id="PTHR34821:SF2">
    <property type="entry name" value="INNER MEMBRANE PROTEIN YDCZ"/>
    <property type="match status" value="1"/>
</dbReference>
<dbReference type="InterPro" id="IPR006750">
    <property type="entry name" value="YdcZ"/>
</dbReference>
<feature type="transmembrane region" description="Helical" evidence="1">
    <location>
        <begin position="21"/>
        <end position="41"/>
    </location>
</feature>
<keyword evidence="3" id="KW-1185">Reference proteome</keyword>
<protein>
    <submittedName>
        <fullName evidence="2">DMT family transporter</fullName>
    </submittedName>
</protein>
<organism evidence="2 3">
    <name type="scientific">Nesterenkonia halobia</name>
    <dbReference type="NCBI Taxonomy" id="37922"/>
    <lineage>
        <taxon>Bacteria</taxon>
        <taxon>Bacillati</taxon>
        <taxon>Actinomycetota</taxon>
        <taxon>Actinomycetes</taxon>
        <taxon>Micrococcales</taxon>
        <taxon>Micrococcaceae</taxon>
        <taxon>Nesterenkonia</taxon>
    </lineage>
</organism>
<comment type="caution">
    <text evidence="2">The sequence shown here is derived from an EMBL/GenBank/DDBJ whole genome shotgun (WGS) entry which is preliminary data.</text>
</comment>
<feature type="transmembrane region" description="Helical" evidence="1">
    <location>
        <begin position="215"/>
        <end position="235"/>
    </location>
</feature>
<dbReference type="RefSeq" id="WP_344717318.1">
    <property type="nucleotide sequence ID" value="NZ_BAAAYG010000002.1"/>
</dbReference>
<dbReference type="Proteomes" id="UP001501736">
    <property type="component" value="Unassembled WGS sequence"/>
</dbReference>
<feature type="transmembrane region" description="Helical" evidence="1">
    <location>
        <begin position="303"/>
        <end position="324"/>
    </location>
</feature>
<accession>A0ABP6R8H1</accession>
<evidence type="ECO:0000313" key="3">
    <source>
        <dbReference type="Proteomes" id="UP001501736"/>
    </source>
</evidence>
<dbReference type="EMBL" id="BAAAYG010000002">
    <property type="protein sequence ID" value="GAA3279092.1"/>
    <property type="molecule type" value="Genomic_DNA"/>
</dbReference>
<sequence length="337" mass="34367">MSSSTITQTPVRDAGQSRTAWILFLVMSLVAGAAIPSQGRINSALAAETADPFLAALISFAVGLVLMLVIVAATPRGRATMRRVRPALAAGEVRWWYLLAGCLGGYLVLTQSLTIGMIGVAVFTVAVVTGQTLGGMLWDRVGLGPGGRKRLSPLRVIGAILTVLAVLWTVSPQLGADHGGPEWLLLVILPLLAGVGSSAQQALNGRQSAAYGSPIPGTLINFIAGTAVLLVAYLIKLGVGGVGEALPTAGWYYLGGPMGCVFIGLGAVLVTRVGVLLAAMGMIAGQLIGSLLLDLIIPAPGSVVTTATVLGTLLTLVAVVVASLPDGRASRRRGAGH</sequence>
<feature type="transmembrane region" description="Helical" evidence="1">
    <location>
        <begin position="53"/>
        <end position="73"/>
    </location>
</feature>
<feature type="transmembrane region" description="Helical" evidence="1">
    <location>
        <begin position="154"/>
        <end position="171"/>
    </location>
</feature>
<keyword evidence="1" id="KW-1133">Transmembrane helix</keyword>
<proteinExistence type="predicted"/>
<feature type="transmembrane region" description="Helical" evidence="1">
    <location>
        <begin position="93"/>
        <end position="109"/>
    </location>
</feature>
<name>A0ABP6R8H1_9MICC</name>
<reference evidence="3" key="1">
    <citation type="journal article" date="2019" name="Int. J. Syst. Evol. Microbiol.">
        <title>The Global Catalogue of Microorganisms (GCM) 10K type strain sequencing project: providing services to taxonomists for standard genome sequencing and annotation.</title>
        <authorList>
            <consortium name="The Broad Institute Genomics Platform"/>
            <consortium name="The Broad Institute Genome Sequencing Center for Infectious Disease"/>
            <person name="Wu L."/>
            <person name="Ma J."/>
        </authorList>
    </citation>
    <scope>NUCLEOTIDE SEQUENCE [LARGE SCALE GENOMIC DNA]</scope>
    <source>
        <strain evidence="3">JCM 11483</strain>
    </source>
</reference>